<keyword evidence="4" id="KW-1185">Reference proteome</keyword>
<evidence type="ECO:0000313" key="3">
    <source>
        <dbReference type="EMBL" id="GGO73844.1"/>
    </source>
</evidence>
<feature type="region of interest" description="Disordered" evidence="1">
    <location>
        <begin position="1"/>
        <end position="48"/>
    </location>
</feature>
<dbReference type="AlphaFoldDB" id="A0A918DNF1"/>
<sequence length="270" mass="29967">MEDDRRVWPVGPGPRRRRPPKAPNPVWDEEEPDADWLSRLPDDDDEAWNPQIRRTAALGIERDDARPSWKSLPPSARLYGAPADPGLPRRARGRVWRRRLAALLALLAASALVTAVVVTVQRLAEPRPETGRLLHDSLAGVSIPLPAGWRQDAVPPVTGFTSVARDEAGSLVMARPVALDDARQDTVEAAELYSRLLLKGDRVSVVEDRELSQGHTRALRAEYQDVVNRPAYLRVILLTRGERAVLLVGLLQPEESARRQVLDGLMASVR</sequence>
<keyword evidence="2" id="KW-0812">Transmembrane</keyword>
<organism evidence="3 4">
    <name type="scientific">Nonomuraea cavernae</name>
    <dbReference type="NCBI Taxonomy" id="2045107"/>
    <lineage>
        <taxon>Bacteria</taxon>
        <taxon>Bacillati</taxon>
        <taxon>Actinomycetota</taxon>
        <taxon>Actinomycetes</taxon>
        <taxon>Streptosporangiales</taxon>
        <taxon>Streptosporangiaceae</taxon>
        <taxon>Nonomuraea</taxon>
    </lineage>
</organism>
<feature type="region of interest" description="Disordered" evidence="1">
    <location>
        <begin position="65"/>
        <end position="84"/>
    </location>
</feature>
<evidence type="ECO:0000256" key="2">
    <source>
        <dbReference type="SAM" id="Phobius"/>
    </source>
</evidence>
<evidence type="ECO:0000256" key="1">
    <source>
        <dbReference type="SAM" id="MobiDB-lite"/>
    </source>
</evidence>
<dbReference type="EMBL" id="BMNH01000014">
    <property type="protein sequence ID" value="GGO73844.1"/>
    <property type="molecule type" value="Genomic_DNA"/>
</dbReference>
<accession>A0A918DNF1</accession>
<comment type="caution">
    <text evidence="3">The sequence shown here is derived from an EMBL/GenBank/DDBJ whole genome shotgun (WGS) entry which is preliminary data.</text>
</comment>
<feature type="transmembrane region" description="Helical" evidence="2">
    <location>
        <begin position="100"/>
        <end position="120"/>
    </location>
</feature>
<dbReference type="Proteomes" id="UP000646523">
    <property type="component" value="Unassembled WGS sequence"/>
</dbReference>
<proteinExistence type="predicted"/>
<reference evidence="3" key="1">
    <citation type="journal article" date="2014" name="Int. J. Syst. Evol. Microbiol.">
        <title>Complete genome sequence of Corynebacterium casei LMG S-19264T (=DSM 44701T), isolated from a smear-ripened cheese.</title>
        <authorList>
            <consortium name="US DOE Joint Genome Institute (JGI-PGF)"/>
            <person name="Walter F."/>
            <person name="Albersmeier A."/>
            <person name="Kalinowski J."/>
            <person name="Ruckert C."/>
        </authorList>
    </citation>
    <scope>NUCLEOTIDE SEQUENCE</scope>
    <source>
        <strain evidence="3">CGMCC 4.7368</strain>
    </source>
</reference>
<reference evidence="3" key="2">
    <citation type="submission" date="2020-09" db="EMBL/GenBank/DDBJ databases">
        <authorList>
            <person name="Sun Q."/>
            <person name="Zhou Y."/>
        </authorList>
    </citation>
    <scope>NUCLEOTIDE SEQUENCE</scope>
    <source>
        <strain evidence="3">CGMCC 4.7368</strain>
    </source>
</reference>
<name>A0A918DNF1_9ACTN</name>
<keyword evidence="2" id="KW-0472">Membrane</keyword>
<gene>
    <name evidence="3" type="ORF">GCM10012289_45120</name>
</gene>
<keyword evidence="2" id="KW-1133">Transmembrane helix</keyword>
<protein>
    <submittedName>
        <fullName evidence="3">Uncharacterized protein</fullName>
    </submittedName>
</protein>
<dbReference type="RefSeq" id="WP_189126146.1">
    <property type="nucleotide sequence ID" value="NZ_BMNH01000014.1"/>
</dbReference>
<evidence type="ECO:0000313" key="4">
    <source>
        <dbReference type="Proteomes" id="UP000646523"/>
    </source>
</evidence>